<keyword evidence="3" id="KW-1185">Reference proteome</keyword>
<sequence length="257" mass="29218">MDRRAGNLRRTFLRHGQWFSARITTRTAYTLMLTRLRRITHHLLQPDCAFCGEPRLPDYPLCQACHDDLPWLAAHHNHAIPGCDNSISAFAYQTPISPLLLSIKFGKRLRDLTTLGELTAVGILPQISQLPQAILPVPLHPQRLHERGFNQALELARPLAKQLGIPLLTRTVVRQKATLRQTELDSTQRPQNVLQAFHLNAPLPYTRIALFDDVITTGATLRSLAQLLRANGVQHLEAWSCARPIQRQKHEFDRQID</sequence>
<evidence type="ECO:0000313" key="3">
    <source>
        <dbReference type="Proteomes" id="UP000672009"/>
    </source>
</evidence>
<reference evidence="2" key="1">
    <citation type="submission" date="2021-04" db="EMBL/GenBank/DDBJ databases">
        <title>Genomics, taxonomy and metabolism of representatives of sulfur bacteria of the genus Thiothrix: Thiothrix fructosivorans QT, Thiothrix unzii A1T and three new species, Thiothrix subterranea sp. nov., Thiothrix litoralis sp. nov. and 'Candidatus Thiothrix anitrata' sp. nov.</title>
        <authorList>
            <person name="Ravin N.V."/>
            <person name="Smolyakov D."/>
            <person name="Rudenko T.S."/>
            <person name="Mardanov A.V."/>
            <person name="Beletsky A.V."/>
            <person name="Markov N.D."/>
            <person name="Fomenkov A.I."/>
            <person name="Roberts R.J."/>
            <person name="Karnachuk O.V."/>
            <person name="Novikov A."/>
            <person name="Grabovich M.Y."/>
        </authorList>
    </citation>
    <scope>NUCLEOTIDE SEQUENCE</scope>
    <source>
        <strain evidence="2">A1</strain>
    </source>
</reference>
<protein>
    <submittedName>
        <fullName evidence="2">ComF family protein</fullName>
    </submittedName>
</protein>
<gene>
    <name evidence="2" type="ORF">J9260_00210</name>
</gene>
<evidence type="ECO:0000313" key="2">
    <source>
        <dbReference type="EMBL" id="QTR53552.1"/>
    </source>
</evidence>
<accession>A0A975F969</accession>
<dbReference type="InterPro" id="IPR029057">
    <property type="entry name" value="PRTase-like"/>
</dbReference>
<dbReference type="InterPro" id="IPR051910">
    <property type="entry name" value="ComF/GntX_DNA_util-trans"/>
</dbReference>
<dbReference type="AlphaFoldDB" id="A0A975F969"/>
<dbReference type="Gene3D" id="3.40.50.2020">
    <property type="match status" value="1"/>
</dbReference>
<organism evidence="2 3">
    <name type="scientific">Thiothrix unzii</name>
    <dbReference type="NCBI Taxonomy" id="111769"/>
    <lineage>
        <taxon>Bacteria</taxon>
        <taxon>Pseudomonadati</taxon>
        <taxon>Pseudomonadota</taxon>
        <taxon>Gammaproteobacteria</taxon>
        <taxon>Thiotrichales</taxon>
        <taxon>Thiotrichaceae</taxon>
        <taxon>Thiothrix</taxon>
    </lineage>
</organism>
<dbReference type="PANTHER" id="PTHR47505">
    <property type="entry name" value="DNA UTILIZATION PROTEIN YHGH"/>
    <property type="match status" value="1"/>
</dbReference>
<dbReference type="CDD" id="cd06223">
    <property type="entry name" value="PRTases_typeI"/>
    <property type="match status" value="1"/>
</dbReference>
<proteinExistence type="inferred from homology"/>
<dbReference type="Proteomes" id="UP000672009">
    <property type="component" value="Chromosome"/>
</dbReference>
<dbReference type="RefSeq" id="WP_210219068.1">
    <property type="nucleotide sequence ID" value="NZ_CP072793.1"/>
</dbReference>
<evidence type="ECO:0000256" key="1">
    <source>
        <dbReference type="ARBA" id="ARBA00008007"/>
    </source>
</evidence>
<comment type="similarity">
    <text evidence="1">Belongs to the ComF/GntX family.</text>
</comment>
<name>A0A975F969_9GAMM</name>
<dbReference type="SUPFAM" id="SSF53271">
    <property type="entry name" value="PRTase-like"/>
    <property type="match status" value="1"/>
</dbReference>
<dbReference type="PANTHER" id="PTHR47505:SF1">
    <property type="entry name" value="DNA UTILIZATION PROTEIN YHGH"/>
    <property type="match status" value="1"/>
</dbReference>
<dbReference type="EMBL" id="CP072793">
    <property type="protein sequence ID" value="QTR53552.1"/>
    <property type="molecule type" value="Genomic_DNA"/>
</dbReference>
<dbReference type="KEGG" id="tun:J9260_00210"/>
<dbReference type="InterPro" id="IPR000836">
    <property type="entry name" value="PRTase_dom"/>
</dbReference>